<name>A0A7S4B0Y7_CHRCT</name>
<protein>
    <recommendedName>
        <fullName evidence="2">EF-hand domain-containing protein</fullName>
    </recommendedName>
</protein>
<feature type="region of interest" description="Disordered" evidence="1">
    <location>
        <begin position="75"/>
        <end position="123"/>
    </location>
</feature>
<dbReference type="AlphaFoldDB" id="A0A7S4B0Y7"/>
<gene>
    <name evidence="3" type="ORF">PCAR00345_LOCUS2762</name>
</gene>
<evidence type="ECO:0000256" key="1">
    <source>
        <dbReference type="SAM" id="MobiDB-lite"/>
    </source>
</evidence>
<reference evidence="3" key="1">
    <citation type="submission" date="2021-01" db="EMBL/GenBank/DDBJ databases">
        <authorList>
            <person name="Corre E."/>
            <person name="Pelletier E."/>
            <person name="Niang G."/>
            <person name="Scheremetjew M."/>
            <person name="Finn R."/>
            <person name="Kale V."/>
            <person name="Holt S."/>
            <person name="Cochrane G."/>
            <person name="Meng A."/>
            <person name="Brown T."/>
            <person name="Cohen L."/>
        </authorList>
    </citation>
    <scope>NUCLEOTIDE SEQUENCE</scope>
    <source>
        <strain evidence="3">CCMP645</strain>
    </source>
</reference>
<dbReference type="PROSITE" id="PS50222">
    <property type="entry name" value="EF_HAND_2"/>
    <property type="match status" value="1"/>
</dbReference>
<dbReference type="EMBL" id="HBIZ01004890">
    <property type="protein sequence ID" value="CAE0750177.1"/>
    <property type="molecule type" value="Transcribed_RNA"/>
</dbReference>
<feature type="domain" description="EF-hand" evidence="2">
    <location>
        <begin position="161"/>
        <end position="196"/>
    </location>
</feature>
<proteinExistence type="predicted"/>
<organism evidence="3">
    <name type="scientific">Chrysotila carterae</name>
    <name type="common">Marine alga</name>
    <name type="synonym">Syracosphaera carterae</name>
    <dbReference type="NCBI Taxonomy" id="13221"/>
    <lineage>
        <taxon>Eukaryota</taxon>
        <taxon>Haptista</taxon>
        <taxon>Haptophyta</taxon>
        <taxon>Prymnesiophyceae</taxon>
        <taxon>Isochrysidales</taxon>
        <taxon>Isochrysidaceae</taxon>
        <taxon>Chrysotila</taxon>
    </lineage>
</organism>
<sequence>MTASARSRSAPQLSIKQRAVANGSVAQAMHEIDEALYQHRASKSAARAPTPPAFEELHRREHQKRVQWLEQQQQRHSAKWGRQAPAPFGLRPNTTMPVESSFGLGPAPRRRQVARDTWDGKQWSPRGLSHVSEAALLKYQATWNFGTRALPLDMQVDLQDPHEKRLFQIFRSADRDARGLISMQELERILDQAHSGAPPGSPGVSTSRKGFNATSSSWGVTSSSSTSFAPDARVSWAQFRQIACDSRAQCDLEQTLGSFASRGRAAF</sequence>
<evidence type="ECO:0000259" key="2">
    <source>
        <dbReference type="PROSITE" id="PS50222"/>
    </source>
</evidence>
<dbReference type="GO" id="GO:0005509">
    <property type="term" value="F:calcium ion binding"/>
    <property type="evidence" value="ECO:0007669"/>
    <property type="project" value="InterPro"/>
</dbReference>
<evidence type="ECO:0000313" key="3">
    <source>
        <dbReference type="EMBL" id="CAE0750177.1"/>
    </source>
</evidence>
<accession>A0A7S4B0Y7</accession>
<dbReference type="InterPro" id="IPR002048">
    <property type="entry name" value="EF_hand_dom"/>
</dbReference>